<dbReference type="EMBL" id="ASHM01046222">
    <property type="protein sequence ID" value="PNX84387.1"/>
    <property type="molecule type" value="Genomic_DNA"/>
</dbReference>
<dbReference type="AlphaFoldDB" id="A0A2K3M0S3"/>
<evidence type="ECO:0000313" key="3">
    <source>
        <dbReference type="Proteomes" id="UP000236291"/>
    </source>
</evidence>
<name>A0A2K3M0S3_TRIPR</name>
<evidence type="ECO:0000313" key="2">
    <source>
        <dbReference type="EMBL" id="PNX84387.1"/>
    </source>
</evidence>
<sequence length="116" mass="12964">MQRRIDAIAQELEMTQDMDTTRVLDLIRENEEVIGTMIDSSGEINHSPEIAAGDSQRIKAQDFVLVLALIANDLLLPRDFQGQSIPKESLIALDDSHHLPSRTEEQEACYKGVSDT</sequence>
<comment type="caution">
    <text evidence="2">The sequence shown here is derived from an EMBL/GenBank/DDBJ whole genome shotgun (WGS) entry which is preliminary data.</text>
</comment>
<dbReference type="Proteomes" id="UP000236291">
    <property type="component" value="Unassembled WGS sequence"/>
</dbReference>
<proteinExistence type="predicted"/>
<reference evidence="2 3" key="1">
    <citation type="journal article" date="2014" name="Am. J. Bot.">
        <title>Genome assembly and annotation for red clover (Trifolium pratense; Fabaceae).</title>
        <authorList>
            <person name="Istvanek J."/>
            <person name="Jaros M."/>
            <person name="Krenek A."/>
            <person name="Repkova J."/>
        </authorList>
    </citation>
    <scope>NUCLEOTIDE SEQUENCE [LARGE SCALE GENOMIC DNA]</scope>
    <source>
        <strain evidence="3">cv. Tatra</strain>
        <tissue evidence="2">Young leaves</tissue>
    </source>
</reference>
<feature type="compositionally biased region" description="Basic and acidic residues" evidence="1">
    <location>
        <begin position="95"/>
        <end position="105"/>
    </location>
</feature>
<organism evidence="2 3">
    <name type="scientific">Trifolium pratense</name>
    <name type="common">Red clover</name>
    <dbReference type="NCBI Taxonomy" id="57577"/>
    <lineage>
        <taxon>Eukaryota</taxon>
        <taxon>Viridiplantae</taxon>
        <taxon>Streptophyta</taxon>
        <taxon>Embryophyta</taxon>
        <taxon>Tracheophyta</taxon>
        <taxon>Spermatophyta</taxon>
        <taxon>Magnoliopsida</taxon>
        <taxon>eudicotyledons</taxon>
        <taxon>Gunneridae</taxon>
        <taxon>Pentapetalae</taxon>
        <taxon>rosids</taxon>
        <taxon>fabids</taxon>
        <taxon>Fabales</taxon>
        <taxon>Fabaceae</taxon>
        <taxon>Papilionoideae</taxon>
        <taxon>50 kb inversion clade</taxon>
        <taxon>NPAAA clade</taxon>
        <taxon>Hologalegina</taxon>
        <taxon>IRL clade</taxon>
        <taxon>Trifolieae</taxon>
        <taxon>Trifolium</taxon>
    </lineage>
</organism>
<feature type="region of interest" description="Disordered" evidence="1">
    <location>
        <begin position="95"/>
        <end position="116"/>
    </location>
</feature>
<accession>A0A2K3M0S3</accession>
<reference evidence="2 3" key="2">
    <citation type="journal article" date="2017" name="Front. Plant Sci.">
        <title>Gene Classification and Mining of Molecular Markers Useful in Red Clover (Trifolium pratense) Breeding.</title>
        <authorList>
            <person name="Istvanek J."/>
            <person name="Dluhosova J."/>
            <person name="Dluhos P."/>
            <person name="Patkova L."/>
            <person name="Nedelnik J."/>
            <person name="Repkova J."/>
        </authorList>
    </citation>
    <scope>NUCLEOTIDE SEQUENCE [LARGE SCALE GENOMIC DNA]</scope>
    <source>
        <strain evidence="3">cv. Tatra</strain>
        <tissue evidence="2">Young leaves</tissue>
    </source>
</reference>
<gene>
    <name evidence="2" type="ORF">L195_g040447</name>
</gene>
<evidence type="ECO:0000256" key="1">
    <source>
        <dbReference type="SAM" id="MobiDB-lite"/>
    </source>
</evidence>
<protein>
    <submittedName>
        <fullName evidence="2">Uncharacterized protein</fullName>
    </submittedName>
</protein>